<dbReference type="Gene3D" id="1.20.1250.20">
    <property type="entry name" value="MFS general substrate transporter like domains"/>
    <property type="match status" value="2"/>
</dbReference>
<dbReference type="PANTHER" id="PTHR11360">
    <property type="entry name" value="MONOCARBOXYLATE TRANSPORTER"/>
    <property type="match status" value="1"/>
</dbReference>
<evidence type="ECO:0000313" key="6">
    <source>
        <dbReference type="EMBL" id="CDH51230.1"/>
    </source>
</evidence>
<feature type="compositionally biased region" description="Basic and acidic residues" evidence="3">
    <location>
        <begin position="68"/>
        <end position="88"/>
    </location>
</feature>
<proteinExistence type="inferred from homology"/>
<dbReference type="PROSITE" id="PS50850">
    <property type="entry name" value="MFS"/>
    <property type="match status" value="1"/>
</dbReference>
<dbReference type="GO" id="GO:0022857">
    <property type="term" value="F:transmembrane transporter activity"/>
    <property type="evidence" value="ECO:0007669"/>
    <property type="project" value="InterPro"/>
</dbReference>
<evidence type="ECO:0000256" key="1">
    <source>
        <dbReference type="ARBA" id="ARBA00004141"/>
    </source>
</evidence>
<feature type="transmembrane region" description="Helical" evidence="4">
    <location>
        <begin position="416"/>
        <end position="436"/>
    </location>
</feature>
<dbReference type="Pfam" id="PF07690">
    <property type="entry name" value="MFS_1"/>
    <property type="match status" value="1"/>
</dbReference>
<feature type="compositionally biased region" description="Basic residues" evidence="3">
    <location>
        <begin position="57"/>
        <end position="67"/>
    </location>
</feature>
<organism evidence="6 7">
    <name type="scientific">Lichtheimia corymbifera JMRC:FSU:9682</name>
    <dbReference type="NCBI Taxonomy" id="1263082"/>
    <lineage>
        <taxon>Eukaryota</taxon>
        <taxon>Fungi</taxon>
        <taxon>Fungi incertae sedis</taxon>
        <taxon>Mucoromycota</taxon>
        <taxon>Mucoromycotina</taxon>
        <taxon>Mucoromycetes</taxon>
        <taxon>Mucorales</taxon>
        <taxon>Lichtheimiaceae</taxon>
        <taxon>Lichtheimia</taxon>
    </lineage>
</organism>
<feature type="domain" description="Major facilitator superfamily (MFS) profile" evidence="5">
    <location>
        <begin position="315"/>
        <end position="514"/>
    </location>
</feature>
<evidence type="ECO:0000313" key="7">
    <source>
        <dbReference type="Proteomes" id="UP000027586"/>
    </source>
</evidence>
<sequence length="514" mass="56985">MTNTTNIQFDLTQATATAAEIGGSHTIPKRPIASRQDDDDWHESTLTSVSSSMDHKEKHHHHKHNRYMHKEETEVEHAPDERTLRPDDDYYSDTTKQPEAYYTEGLKNPGWLTVLGTFLLNIYTWGVVSSWGVFQVLYLDLYAGQTDEARISFVGTTANAIILALGLVGTPIIQRLHYRCTIFLGAVICCPLSQILASFATELWEVFLTLGCMFGFGAGLCYIASSTLPSQWFQKRRGFASGVASCGACVGPMVFSPLTQSLITNLGYRNALRVLAAIGFVTCCLGVILIRPRYPPPSPSSSLKSEKQEYKWWQRILAFDRAMFTWEYNFYLLHSFLSTFGYLPPFILAQTYASELGADPAFASIFISILEAGNGLSRIIFGWLGDQWIGRINVLFLTTFMSGIFTSVIWQNAISIHMFVLYCVAFGFTGGVFSGLQPVISAEIVGVDRIQEGVGVSYFLSLFGILTGTPIMGSLHLHYGWTAAIQFTGAMTIASAIAVLGTRFLMNKRLLAKV</sequence>
<evidence type="ECO:0000256" key="2">
    <source>
        <dbReference type="ARBA" id="ARBA00006727"/>
    </source>
</evidence>
<keyword evidence="4" id="KW-0472">Membrane</keyword>
<comment type="subcellular location">
    <subcellularLocation>
        <location evidence="1">Membrane</location>
        <topology evidence="1">Multi-pass membrane protein</topology>
    </subcellularLocation>
</comment>
<accession>A0A068RNC8</accession>
<feature type="transmembrane region" description="Helical" evidence="4">
    <location>
        <begin position="237"/>
        <end position="259"/>
    </location>
</feature>
<gene>
    <name evidence="6" type="ORF">LCOR_02870.1</name>
</gene>
<dbReference type="Proteomes" id="UP000027586">
    <property type="component" value="Unassembled WGS sequence"/>
</dbReference>
<feature type="transmembrane region" description="Helical" evidence="4">
    <location>
        <begin position="361"/>
        <end position="381"/>
    </location>
</feature>
<dbReference type="EMBL" id="CBTN010000009">
    <property type="protein sequence ID" value="CDH51230.1"/>
    <property type="molecule type" value="Genomic_DNA"/>
</dbReference>
<feature type="transmembrane region" description="Helical" evidence="4">
    <location>
        <begin position="151"/>
        <end position="173"/>
    </location>
</feature>
<dbReference type="CDD" id="cd17352">
    <property type="entry name" value="MFS_MCT_SLC16"/>
    <property type="match status" value="1"/>
</dbReference>
<evidence type="ECO:0000259" key="5">
    <source>
        <dbReference type="PROSITE" id="PS50850"/>
    </source>
</evidence>
<dbReference type="AlphaFoldDB" id="A0A068RNC8"/>
<dbReference type="InterPro" id="IPR036259">
    <property type="entry name" value="MFS_trans_sf"/>
</dbReference>
<keyword evidence="7" id="KW-1185">Reference proteome</keyword>
<name>A0A068RNC8_9FUNG</name>
<evidence type="ECO:0000256" key="4">
    <source>
        <dbReference type="SAM" id="Phobius"/>
    </source>
</evidence>
<comment type="similarity">
    <text evidence="2">Belongs to the major facilitator superfamily. Monocarboxylate porter (TC 2.A.1.13) family.</text>
</comment>
<dbReference type="VEuPathDB" id="FungiDB:LCOR_02870.1"/>
<feature type="region of interest" description="Disordered" evidence="3">
    <location>
        <begin position="20"/>
        <end position="92"/>
    </location>
</feature>
<dbReference type="InterPro" id="IPR050327">
    <property type="entry name" value="Proton-linked_MCT"/>
</dbReference>
<feature type="transmembrane region" description="Helical" evidence="4">
    <location>
        <begin position="330"/>
        <end position="349"/>
    </location>
</feature>
<keyword evidence="4" id="KW-1133">Transmembrane helix</keyword>
<feature type="transmembrane region" description="Helical" evidence="4">
    <location>
        <begin position="483"/>
        <end position="506"/>
    </location>
</feature>
<dbReference type="GO" id="GO:0016020">
    <property type="term" value="C:membrane"/>
    <property type="evidence" value="ECO:0007669"/>
    <property type="project" value="UniProtKB-SubCell"/>
</dbReference>
<feature type="transmembrane region" description="Helical" evidence="4">
    <location>
        <begin position="271"/>
        <end position="290"/>
    </location>
</feature>
<dbReference type="PANTHER" id="PTHR11360:SF284">
    <property type="entry name" value="EG:103B4.3 PROTEIN-RELATED"/>
    <property type="match status" value="1"/>
</dbReference>
<feature type="transmembrane region" description="Helical" evidence="4">
    <location>
        <begin position="456"/>
        <end position="477"/>
    </location>
</feature>
<dbReference type="InterPro" id="IPR020846">
    <property type="entry name" value="MFS_dom"/>
</dbReference>
<feature type="transmembrane region" description="Helical" evidence="4">
    <location>
        <begin position="111"/>
        <end position="131"/>
    </location>
</feature>
<feature type="transmembrane region" description="Helical" evidence="4">
    <location>
        <begin position="206"/>
        <end position="225"/>
    </location>
</feature>
<feature type="transmembrane region" description="Helical" evidence="4">
    <location>
        <begin position="388"/>
        <end position="410"/>
    </location>
</feature>
<feature type="transmembrane region" description="Helical" evidence="4">
    <location>
        <begin position="180"/>
        <end position="200"/>
    </location>
</feature>
<reference evidence="6" key="1">
    <citation type="submission" date="2013-08" db="EMBL/GenBank/DDBJ databases">
        <title>Gene expansion shapes genome architecture in the human pathogen Lichtheimia corymbifera: an evolutionary genomics analysis in the ancient terrestrial Mucorales (Mucoromycotina).</title>
        <authorList>
            <person name="Schwartze V.U."/>
            <person name="Winter S."/>
            <person name="Shelest E."/>
            <person name="Marcet-Houben M."/>
            <person name="Horn F."/>
            <person name="Wehner S."/>
            <person name="Hoffmann K."/>
            <person name="Riege K."/>
            <person name="Sammeth M."/>
            <person name="Nowrousian M."/>
            <person name="Valiante V."/>
            <person name="Linde J."/>
            <person name="Jacobsen I.D."/>
            <person name="Marz M."/>
            <person name="Brakhage A.A."/>
            <person name="Gabaldon T."/>
            <person name="Bocker S."/>
            <person name="Voigt K."/>
        </authorList>
    </citation>
    <scope>NUCLEOTIDE SEQUENCE [LARGE SCALE GENOMIC DNA]</scope>
    <source>
        <strain evidence="6">FSU 9682</strain>
    </source>
</reference>
<protein>
    <submittedName>
        <fullName evidence="6">Mfs transporter</fullName>
    </submittedName>
</protein>
<dbReference type="OrthoDB" id="2213137at2759"/>
<dbReference type="SUPFAM" id="SSF103473">
    <property type="entry name" value="MFS general substrate transporter"/>
    <property type="match status" value="1"/>
</dbReference>
<evidence type="ECO:0000256" key="3">
    <source>
        <dbReference type="SAM" id="MobiDB-lite"/>
    </source>
</evidence>
<keyword evidence="4" id="KW-0812">Transmembrane</keyword>
<dbReference type="InterPro" id="IPR011701">
    <property type="entry name" value="MFS"/>
</dbReference>
<comment type="caution">
    <text evidence="6">The sequence shown here is derived from an EMBL/GenBank/DDBJ whole genome shotgun (WGS) entry which is preliminary data.</text>
</comment>